<sequence length="1101" mass="124721">MNGFLEKILMDPSVQQLIPCYDSEKMQSYIYGLSGAQKHAVMAACYTKNPKTAVIICNNNDAVSEWLADLNAILPDEVLIAELPALDMLTVSATAKSTELLARRMEILGQLTQNKPMVVVASTAAAVQKNLSRTDFDKFSLTLKIDEEIDREKILADLVSLGYESIDQVEHVGQFSMRGGIVDIFPLNAVDPFRIEFFDNTIESIRVFDIKSQRSVKNVGLLTIMPLAPIEDGQSRSLFLSYLPANAVVIIDEPLRVRDEIKTMVKEIPEIKNNIFSWEEVLTAAAEKNVIYSSLLLQRLESIELDKTISVVVKTVAPFQRQLDLLCEELKNWLKSKKDIIILMDDEQKAEYIHDILNQHKVSANFSRTGKLTKGLVCIMTGTLSNGFELPESDFVLITEKDIMGRQKKRSSTKHKQSNKGEKITHFRDINIGDYVVHINHGIGKYLGVKTIIVNNIHRDYLTIKYGGDDKLFVPTDQVNLLQKYIGSEGDVPRLTKMDGVAWTKAKNKAKEAVEKIAKDLVKLYAERKDCIGYAFSADTPWQQEFEEAFPYEETPDQLSAIKEIKADMEKAKPMDRLLCGDVGFGKTEVAIRAAFKAAMDGKQVAVLVPTTVLAQQHFQTFSKRFEGFLPTVDVICRFRSAKEQKETLTKLAIGQVDILIGTHAILNNKKVQFKDLGLLIVDEEQRFGVKQKEKIKKISANLDVLTLSATPIPRTLHMSLVGARDMSIIETPPKERFSIQTYVIENNDAILCDAVRREIRRGGQVYFIYNRVDTIDKMYLKLTDMLPEARIRSAHGQMPEGLLEKAMMDFFESKYDILLATSIIENGLDIANANTIIIYDADKFGLSQLYQMRGRVGRSKNMAFAYFVYQRDKVLSETAEKRLKAIKDFAELGSGFKIAMRDLEIRGAGNLLGSQQHGHIASVGFEMYCRLLEEAVEELRSGKKISEKIEPIIEIKVDAYIDGDYISDAMHKMEIYQKIAALRNDEQLENLQEELQDRFGSMTEPVHRLFKIAKIKNYARNLGIKSIVEKKGHVDITVFAQHNIKAEDMLELRKYMGSLIKFIQGQENIIRLKLTPKNLENPIEIIIRTIRRLAGIQREE</sequence>
<keyword evidence="7 13" id="KW-0067">ATP-binding</keyword>
<evidence type="ECO:0000259" key="14">
    <source>
        <dbReference type="PROSITE" id="PS51192"/>
    </source>
</evidence>
<dbReference type="GO" id="GO:0005737">
    <property type="term" value="C:cytoplasm"/>
    <property type="evidence" value="ECO:0007669"/>
    <property type="project" value="UniProtKB-SubCell"/>
</dbReference>
<dbReference type="SUPFAM" id="SSF52540">
    <property type="entry name" value="P-loop containing nucleoside triphosphate hydrolases"/>
    <property type="match status" value="4"/>
</dbReference>
<comment type="caution">
    <text evidence="16">The sequence shown here is derived from an EMBL/GenBank/DDBJ whole genome shotgun (WGS) entry which is preliminary data.</text>
</comment>
<keyword evidence="6 16" id="KW-0347">Helicase</keyword>
<keyword evidence="4 13" id="KW-0227">DNA damage</keyword>
<dbReference type="SMART" id="SM01058">
    <property type="entry name" value="CarD_TRCF"/>
    <property type="match status" value="1"/>
</dbReference>
<proteinExistence type="inferred from homology"/>
<dbReference type="InterPro" id="IPR047112">
    <property type="entry name" value="RecG/Mfd"/>
</dbReference>
<evidence type="ECO:0000259" key="15">
    <source>
        <dbReference type="PROSITE" id="PS51194"/>
    </source>
</evidence>
<keyword evidence="5 13" id="KW-0378">Hydrolase</keyword>
<dbReference type="HAMAP" id="MF_00969">
    <property type="entry name" value="TRCF"/>
    <property type="match status" value="1"/>
</dbReference>
<dbReference type="AlphaFoldDB" id="A0A840USG7"/>
<keyword evidence="9 13" id="KW-0234">DNA repair</keyword>
<dbReference type="InterPro" id="IPR027417">
    <property type="entry name" value="P-loop_NTPase"/>
</dbReference>
<dbReference type="GO" id="GO:0000716">
    <property type="term" value="P:transcription-coupled nucleotide-excision repair, DNA damage recognition"/>
    <property type="evidence" value="ECO:0007669"/>
    <property type="project" value="UniProtKB-UniRule"/>
</dbReference>
<dbReference type="Gene3D" id="3.30.2060.10">
    <property type="entry name" value="Penicillin-binding protein 1b domain"/>
    <property type="match status" value="1"/>
</dbReference>
<dbReference type="SMART" id="SM00982">
    <property type="entry name" value="TRCF"/>
    <property type="match status" value="1"/>
</dbReference>
<dbReference type="Gene3D" id="3.40.50.11140">
    <property type="match status" value="1"/>
</dbReference>
<keyword evidence="3 13" id="KW-0547">Nucleotide-binding</keyword>
<organism evidence="16 17">
    <name type="scientific">Pectinatus brassicae</name>
    <dbReference type="NCBI Taxonomy" id="862415"/>
    <lineage>
        <taxon>Bacteria</taxon>
        <taxon>Bacillati</taxon>
        <taxon>Bacillota</taxon>
        <taxon>Negativicutes</taxon>
        <taxon>Selenomonadales</taxon>
        <taxon>Selenomonadaceae</taxon>
        <taxon>Pectinatus</taxon>
    </lineage>
</organism>
<feature type="domain" description="Helicase ATP-binding" evidence="14">
    <location>
        <begin position="568"/>
        <end position="730"/>
    </location>
</feature>
<dbReference type="Pfam" id="PF17757">
    <property type="entry name" value="UvrB_inter"/>
    <property type="match status" value="1"/>
</dbReference>
<gene>
    <name evidence="13" type="primary">mfd</name>
    <name evidence="16" type="ORF">HNR32_001047</name>
</gene>
<dbReference type="InterPro" id="IPR001650">
    <property type="entry name" value="Helicase_C-like"/>
</dbReference>
<dbReference type="PANTHER" id="PTHR47964">
    <property type="entry name" value="ATP-DEPENDENT DNA HELICASE HOMOLOG RECG, CHLOROPLASTIC"/>
    <property type="match status" value="1"/>
</dbReference>
<comment type="similarity">
    <text evidence="10 13">In the N-terminal section; belongs to the UvrB family.</text>
</comment>
<dbReference type="GO" id="GO:0016787">
    <property type="term" value="F:hydrolase activity"/>
    <property type="evidence" value="ECO:0007669"/>
    <property type="project" value="UniProtKB-KW"/>
</dbReference>
<evidence type="ECO:0000256" key="10">
    <source>
        <dbReference type="ARBA" id="ARBA00061104"/>
    </source>
</evidence>
<dbReference type="InterPro" id="IPR014001">
    <property type="entry name" value="Helicase_ATP-bd"/>
</dbReference>
<dbReference type="FunFam" id="3.40.50.300:FF:000546">
    <property type="entry name" value="Transcription-repair-coupling factor"/>
    <property type="match status" value="1"/>
</dbReference>
<dbReference type="InterPro" id="IPR003711">
    <property type="entry name" value="CarD-like/TRCF_RID"/>
</dbReference>
<dbReference type="SUPFAM" id="SSF141259">
    <property type="entry name" value="CarD-like"/>
    <property type="match status" value="1"/>
</dbReference>
<dbReference type="RefSeq" id="WP_183860341.1">
    <property type="nucleotide sequence ID" value="NZ_JACHFH010000010.1"/>
</dbReference>
<comment type="function">
    <text evidence="13">Couples transcription and DNA repair by recognizing RNA polymerase (RNAP) stalled at DNA lesions. Mediates ATP-dependent release of RNAP and its truncated transcript from the DNA, and recruitment of nucleotide excision repair machinery to the damaged site.</text>
</comment>
<keyword evidence="8 13" id="KW-0238">DNA-binding</keyword>
<dbReference type="InterPro" id="IPR041471">
    <property type="entry name" value="UvrB_inter"/>
</dbReference>
<evidence type="ECO:0000256" key="1">
    <source>
        <dbReference type="ARBA" id="ARBA00004496"/>
    </source>
</evidence>
<name>A0A840USG7_9FIRM</name>
<dbReference type="PANTHER" id="PTHR47964:SF1">
    <property type="entry name" value="ATP-DEPENDENT DNA HELICASE HOMOLOG RECG, CHLOROPLASTIC"/>
    <property type="match status" value="1"/>
</dbReference>
<keyword evidence="2 13" id="KW-0963">Cytoplasm</keyword>
<dbReference type="Gene3D" id="3.90.1150.50">
    <property type="entry name" value="Transcription-repair-coupling factor, D7 domain"/>
    <property type="match status" value="1"/>
</dbReference>
<dbReference type="GO" id="GO:0003684">
    <property type="term" value="F:damaged DNA binding"/>
    <property type="evidence" value="ECO:0007669"/>
    <property type="project" value="InterPro"/>
</dbReference>
<dbReference type="CDD" id="cd17991">
    <property type="entry name" value="DEXHc_TRCF"/>
    <property type="match status" value="1"/>
</dbReference>
<accession>A0A840USG7</accession>
<evidence type="ECO:0000256" key="3">
    <source>
        <dbReference type="ARBA" id="ARBA00022741"/>
    </source>
</evidence>
<dbReference type="PROSITE" id="PS51192">
    <property type="entry name" value="HELICASE_ATP_BIND_1"/>
    <property type="match status" value="1"/>
</dbReference>
<dbReference type="Proteomes" id="UP000559117">
    <property type="component" value="Unassembled WGS sequence"/>
</dbReference>
<dbReference type="InterPro" id="IPR037235">
    <property type="entry name" value="TRCF-like_C_D7"/>
</dbReference>
<keyword evidence="17" id="KW-1185">Reference proteome</keyword>
<dbReference type="Pfam" id="PF02559">
    <property type="entry name" value="CarD_TRCF_RID"/>
    <property type="match status" value="1"/>
</dbReference>
<dbReference type="SMART" id="SM00490">
    <property type="entry name" value="HELICc"/>
    <property type="match status" value="1"/>
</dbReference>
<dbReference type="GO" id="GO:0006355">
    <property type="term" value="P:regulation of DNA-templated transcription"/>
    <property type="evidence" value="ECO:0007669"/>
    <property type="project" value="UniProtKB-UniRule"/>
</dbReference>
<dbReference type="InterPro" id="IPR048635">
    <property type="entry name" value="MFD_D3"/>
</dbReference>
<feature type="domain" description="Helicase C-terminal" evidence="15">
    <location>
        <begin position="752"/>
        <end position="905"/>
    </location>
</feature>
<dbReference type="GO" id="GO:0003678">
    <property type="term" value="F:DNA helicase activity"/>
    <property type="evidence" value="ECO:0007669"/>
    <property type="project" value="TreeGrafter"/>
</dbReference>
<comment type="similarity">
    <text evidence="11 13">In the C-terminal section; belongs to the helicase family. RecG subfamily.</text>
</comment>
<dbReference type="InterPro" id="IPR005118">
    <property type="entry name" value="TRCF_C"/>
</dbReference>
<evidence type="ECO:0000256" key="4">
    <source>
        <dbReference type="ARBA" id="ARBA00022763"/>
    </source>
</evidence>
<evidence type="ECO:0000313" key="17">
    <source>
        <dbReference type="Proteomes" id="UP000559117"/>
    </source>
</evidence>
<dbReference type="Gene3D" id="2.40.10.170">
    <property type="match status" value="1"/>
</dbReference>
<evidence type="ECO:0000256" key="12">
    <source>
        <dbReference type="ARBA" id="ARBA00070128"/>
    </source>
</evidence>
<evidence type="ECO:0000256" key="9">
    <source>
        <dbReference type="ARBA" id="ARBA00023204"/>
    </source>
</evidence>
<dbReference type="InterPro" id="IPR004576">
    <property type="entry name" value="Mfd"/>
</dbReference>
<dbReference type="InterPro" id="IPR011545">
    <property type="entry name" value="DEAD/DEAH_box_helicase_dom"/>
</dbReference>
<dbReference type="Pfam" id="PF21132">
    <property type="entry name" value="MFD_D3"/>
    <property type="match status" value="1"/>
</dbReference>
<dbReference type="SMART" id="SM00487">
    <property type="entry name" value="DEXDc"/>
    <property type="match status" value="1"/>
</dbReference>
<dbReference type="PROSITE" id="PS51194">
    <property type="entry name" value="HELICASE_CTER"/>
    <property type="match status" value="1"/>
</dbReference>
<evidence type="ECO:0000256" key="7">
    <source>
        <dbReference type="ARBA" id="ARBA00022840"/>
    </source>
</evidence>
<evidence type="ECO:0000256" key="11">
    <source>
        <dbReference type="ARBA" id="ARBA00061399"/>
    </source>
</evidence>
<dbReference type="EMBL" id="JACHFH010000010">
    <property type="protein sequence ID" value="MBB5335903.1"/>
    <property type="molecule type" value="Genomic_DNA"/>
</dbReference>
<dbReference type="Pfam" id="PF00271">
    <property type="entry name" value="Helicase_C"/>
    <property type="match status" value="1"/>
</dbReference>
<dbReference type="InterPro" id="IPR036101">
    <property type="entry name" value="CarD-like/TRCF_RID_sf"/>
</dbReference>
<dbReference type="Pfam" id="PF03461">
    <property type="entry name" value="TRCF"/>
    <property type="match status" value="1"/>
</dbReference>
<reference evidence="16 17" key="1">
    <citation type="submission" date="2020-08" db="EMBL/GenBank/DDBJ databases">
        <title>Genomic Encyclopedia of Type Strains, Phase IV (KMG-IV): sequencing the most valuable type-strain genomes for metagenomic binning, comparative biology and taxonomic classification.</title>
        <authorList>
            <person name="Goeker M."/>
        </authorList>
    </citation>
    <scope>NUCLEOTIDE SEQUENCE [LARGE SCALE GENOMIC DNA]</scope>
    <source>
        <strain evidence="16 17">DSM 24661</strain>
    </source>
</reference>
<evidence type="ECO:0000313" key="16">
    <source>
        <dbReference type="EMBL" id="MBB5335903.1"/>
    </source>
</evidence>
<dbReference type="Gene3D" id="3.40.50.300">
    <property type="entry name" value="P-loop containing nucleotide triphosphate hydrolases"/>
    <property type="match status" value="2"/>
</dbReference>
<dbReference type="Pfam" id="PF00270">
    <property type="entry name" value="DEAD"/>
    <property type="match status" value="1"/>
</dbReference>
<protein>
    <recommendedName>
        <fullName evidence="12 13">Transcription-repair-coupling factor</fullName>
        <shortName evidence="13">TRCF</shortName>
        <ecNumber evidence="13">3.6.4.-</ecNumber>
    </recommendedName>
</protein>
<dbReference type="GO" id="GO:0005524">
    <property type="term" value="F:ATP binding"/>
    <property type="evidence" value="ECO:0007669"/>
    <property type="project" value="UniProtKB-UniRule"/>
</dbReference>
<evidence type="ECO:0000256" key="13">
    <source>
        <dbReference type="HAMAP-Rule" id="MF_00969"/>
    </source>
</evidence>
<comment type="subcellular location">
    <subcellularLocation>
        <location evidence="1 13">Cytoplasm</location>
    </subcellularLocation>
</comment>
<evidence type="ECO:0000256" key="5">
    <source>
        <dbReference type="ARBA" id="ARBA00022801"/>
    </source>
</evidence>
<dbReference type="SUPFAM" id="SSF143517">
    <property type="entry name" value="TRCF domain-like"/>
    <property type="match status" value="1"/>
</dbReference>
<evidence type="ECO:0000256" key="8">
    <source>
        <dbReference type="ARBA" id="ARBA00023125"/>
    </source>
</evidence>
<evidence type="ECO:0000256" key="2">
    <source>
        <dbReference type="ARBA" id="ARBA00022490"/>
    </source>
</evidence>
<dbReference type="NCBIfam" id="TIGR00580">
    <property type="entry name" value="mfd"/>
    <property type="match status" value="1"/>
</dbReference>
<evidence type="ECO:0000256" key="6">
    <source>
        <dbReference type="ARBA" id="ARBA00022806"/>
    </source>
</evidence>
<dbReference type="EC" id="3.6.4.-" evidence="13"/>